<evidence type="ECO:0000259" key="7">
    <source>
        <dbReference type="SMART" id="SM01194"/>
    </source>
</evidence>
<keyword evidence="9" id="KW-1185">Reference proteome</keyword>
<dbReference type="Gene3D" id="3.30.1330.30">
    <property type="match status" value="1"/>
</dbReference>
<evidence type="ECO:0000256" key="1">
    <source>
        <dbReference type="ARBA" id="ARBA00001968"/>
    </source>
</evidence>
<dbReference type="PANTHER" id="PTHR10853">
    <property type="entry name" value="PELOTA"/>
    <property type="match status" value="1"/>
</dbReference>
<evidence type="ECO:0000256" key="4">
    <source>
        <dbReference type="ARBA" id="ARBA00022490"/>
    </source>
</evidence>
<dbReference type="InterPro" id="IPR005140">
    <property type="entry name" value="eRF1_Pelota-like_N"/>
</dbReference>
<keyword evidence="4 6" id="KW-0963">Cytoplasm</keyword>
<evidence type="ECO:0000313" key="8">
    <source>
        <dbReference type="EMBL" id="KAF2404124.1"/>
    </source>
</evidence>
<evidence type="ECO:0000256" key="3">
    <source>
        <dbReference type="ARBA" id="ARBA00009504"/>
    </source>
</evidence>
<organism evidence="8 9">
    <name type="scientific">Trichodelitschia bisporula</name>
    <dbReference type="NCBI Taxonomy" id="703511"/>
    <lineage>
        <taxon>Eukaryota</taxon>
        <taxon>Fungi</taxon>
        <taxon>Dikarya</taxon>
        <taxon>Ascomycota</taxon>
        <taxon>Pezizomycotina</taxon>
        <taxon>Dothideomycetes</taxon>
        <taxon>Dothideomycetes incertae sedis</taxon>
        <taxon>Phaeotrichales</taxon>
        <taxon>Phaeotrichaceae</taxon>
        <taxon>Trichodelitschia</taxon>
    </lineage>
</organism>
<proteinExistence type="inferred from homology"/>
<dbReference type="Pfam" id="PF26356">
    <property type="entry name" value="Pelota_N"/>
    <property type="match status" value="1"/>
</dbReference>
<dbReference type="InterPro" id="IPR038069">
    <property type="entry name" value="Pelota/DOM34_N"/>
</dbReference>
<dbReference type="GO" id="GO:0070651">
    <property type="term" value="P:nonfunctional rRNA decay"/>
    <property type="evidence" value="ECO:0007669"/>
    <property type="project" value="TreeGrafter"/>
</dbReference>
<dbReference type="FunFam" id="3.30.1330.30:FF:000008">
    <property type="entry name" value="Protein pelota homolog"/>
    <property type="match status" value="1"/>
</dbReference>
<dbReference type="SUPFAM" id="SSF55315">
    <property type="entry name" value="L30e-like"/>
    <property type="match status" value="1"/>
</dbReference>
<dbReference type="SUPFAM" id="SSF53137">
    <property type="entry name" value="Translational machinery components"/>
    <property type="match status" value="1"/>
</dbReference>
<dbReference type="InterPro" id="IPR005141">
    <property type="entry name" value="eRF1_2"/>
</dbReference>
<dbReference type="Pfam" id="PF03464">
    <property type="entry name" value="eRF1_2"/>
    <property type="match status" value="1"/>
</dbReference>
<dbReference type="InterPro" id="IPR005142">
    <property type="entry name" value="eRF1_3"/>
</dbReference>
<feature type="domain" description="eRF1/Pelota-like N-terminal" evidence="7">
    <location>
        <begin position="1"/>
        <end position="132"/>
    </location>
</feature>
<dbReference type="GO" id="GO:0071025">
    <property type="term" value="P:RNA surveillance"/>
    <property type="evidence" value="ECO:0007669"/>
    <property type="project" value="InterPro"/>
</dbReference>
<dbReference type="InterPro" id="IPR029064">
    <property type="entry name" value="Ribosomal_eL30-like_sf"/>
</dbReference>
<dbReference type="Pfam" id="PF03465">
    <property type="entry name" value="eRF1_3"/>
    <property type="match status" value="1"/>
</dbReference>
<keyword evidence="5 6" id="KW-0479">Metal-binding</keyword>
<comment type="subcellular location">
    <subcellularLocation>
        <location evidence="2 6">Cytoplasm</location>
    </subcellularLocation>
</comment>
<comment type="function">
    <text evidence="6">Component of the Dom34-Hbs1 complex, a complex that recognizes stalled ribosomes and triggers the No-Go Decay (NGD) pathway (PubMed:20890290). In the Dom34-Hbs1 complex, dom34 recognizes ribosomes stalled at the 3' end of an mRNA and engages stalled ribosomes by destabilizing mRNA in the mRNA channel. Following ribosome-binding, the Dom34-Hbs1 complex promotes the disassembly of stalled ribosomes, followed by degradation of damaged mRNAs as part of the NGD pathway.</text>
</comment>
<dbReference type="InterPro" id="IPR042226">
    <property type="entry name" value="eFR1_2_sf"/>
</dbReference>
<dbReference type="OrthoDB" id="10249111at2759"/>
<dbReference type="GO" id="GO:0070966">
    <property type="term" value="P:nuclear-transcribed mRNA catabolic process, no-go decay"/>
    <property type="evidence" value="ECO:0007669"/>
    <property type="project" value="InterPro"/>
</dbReference>
<dbReference type="SMART" id="SM01194">
    <property type="entry name" value="eRF1_1"/>
    <property type="match status" value="1"/>
</dbReference>
<sequence>MRLIKQDIIQRDGSGTATLFPEEPEDMWHAYNLIRAGDLLRASAVRRVTTEGNNGNTTSKRIHTTLTLRVTGTDFDPAASQLHVSGRVAEQNEYAPLGGHHTLDLELRRQFTLEKKDGWDSVAIGMLQEMVNTQARAQVWAIVMAEGQANICYVTEHQTVLHQRITGNIPKKRAQTGEHDKATGKFHAQILEALLRVLDIASPTAVPGDLKPLLIASPGFSAQNFVNYMKSYAQTNTHKPLLALLPKITVAHTSTGHLAALSEVLKSPEVTAKLSNTKFGRDAALLDRMYESIRKDDGKAWYGPKEVEACVDKGAVGRGGGILLITNSLFRAQDVAERNHWVALVDKVKAEGGEIRIVSSSHESGKRLEALGGVAALLTYPVYEIEDEEEEGRADVGEVWAP</sequence>
<name>A0A6G1I7G6_9PEZI</name>
<dbReference type="NCBIfam" id="TIGR00111">
    <property type="entry name" value="pelota"/>
    <property type="match status" value="1"/>
</dbReference>
<accession>A0A6G1I7G6</accession>
<evidence type="ECO:0000313" key="9">
    <source>
        <dbReference type="Proteomes" id="UP000799640"/>
    </source>
</evidence>
<dbReference type="GO" id="GO:0046872">
    <property type="term" value="F:metal ion binding"/>
    <property type="evidence" value="ECO:0007669"/>
    <property type="project" value="UniProtKB-KW"/>
</dbReference>
<evidence type="ECO:0000256" key="2">
    <source>
        <dbReference type="ARBA" id="ARBA00004496"/>
    </source>
</evidence>
<dbReference type="Gene3D" id="3.30.420.60">
    <property type="entry name" value="eRF1 domain 2"/>
    <property type="match status" value="1"/>
</dbReference>
<dbReference type="GO" id="GO:0032790">
    <property type="term" value="P:ribosome disassembly"/>
    <property type="evidence" value="ECO:0007669"/>
    <property type="project" value="TreeGrafter"/>
</dbReference>
<evidence type="ECO:0000256" key="6">
    <source>
        <dbReference type="RuleBase" id="RU362019"/>
    </source>
</evidence>
<dbReference type="Proteomes" id="UP000799640">
    <property type="component" value="Unassembled WGS sequence"/>
</dbReference>
<comment type="similarity">
    <text evidence="3 6">Belongs to the eukaryotic release factor 1 family. Pelota subfamily.</text>
</comment>
<dbReference type="InterPro" id="IPR058547">
    <property type="entry name" value="Pelota_N"/>
</dbReference>
<dbReference type="GO" id="GO:0005737">
    <property type="term" value="C:cytoplasm"/>
    <property type="evidence" value="ECO:0007669"/>
    <property type="project" value="UniProtKB-SubCell"/>
</dbReference>
<dbReference type="GO" id="GO:0070481">
    <property type="term" value="P:nuclear-transcribed mRNA catabolic process, non-stop decay"/>
    <property type="evidence" value="ECO:0007669"/>
    <property type="project" value="InterPro"/>
</dbReference>
<protein>
    <recommendedName>
        <fullName evidence="6">Protein DOM34 homolog</fullName>
    </recommendedName>
</protein>
<gene>
    <name evidence="8" type="ORF">EJ06DRAFT_578831</name>
</gene>
<dbReference type="FunFam" id="2.30.30.870:FF:000001">
    <property type="entry name" value="Protein pelota homolog"/>
    <property type="match status" value="1"/>
</dbReference>
<dbReference type="PANTHER" id="PTHR10853:SF0">
    <property type="entry name" value="PROTEIN PELOTA HOMOLOG"/>
    <property type="match status" value="1"/>
</dbReference>
<dbReference type="Gene3D" id="2.30.30.870">
    <property type="entry name" value="Pelota, domain A"/>
    <property type="match status" value="1"/>
</dbReference>
<dbReference type="AlphaFoldDB" id="A0A6G1I7G6"/>
<reference evidence="8" key="1">
    <citation type="journal article" date="2020" name="Stud. Mycol.">
        <title>101 Dothideomycetes genomes: a test case for predicting lifestyles and emergence of pathogens.</title>
        <authorList>
            <person name="Haridas S."/>
            <person name="Albert R."/>
            <person name="Binder M."/>
            <person name="Bloem J."/>
            <person name="Labutti K."/>
            <person name="Salamov A."/>
            <person name="Andreopoulos B."/>
            <person name="Baker S."/>
            <person name="Barry K."/>
            <person name="Bills G."/>
            <person name="Bluhm B."/>
            <person name="Cannon C."/>
            <person name="Castanera R."/>
            <person name="Culley D."/>
            <person name="Daum C."/>
            <person name="Ezra D."/>
            <person name="Gonzalez J."/>
            <person name="Henrissat B."/>
            <person name="Kuo A."/>
            <person name="Liang C."/>
            <person name="Lipzen A."/>
            <person name="Lutzoni F."/>
            <person name="Magnuson J."/>
            <person name="Mondo S."/>
            <person name="Nolan M."/>
            <person name="Ohm R."/>
            <person name="Pangilinan J."/>
            <person name="Park H.-J."/>
            <person name="Ramirez L."/>
            <person name="Alfaro M."/>
            <person name="Sun H."/>
            <person name="Tritt A."/>
            <person name="Yoshinaga Y."/>
            <person name="Zwiers L.-H."/>
            <person name="Turgeon B."/>
            <person name="Goodwin S."/>
            <person name="Spatafora J."/>
            <person name="Crous P."/>
            <person name="Grigoriev I."/>
        </authorList>
    </citation>
    <scope>NUCLEOTIDE SEQUENCE</scope>
    <source>
        <strain evidence="8">CBS 262.69</strain>
    </source>
</reference>
<dbReference type="SUPFAM" id="SSF159065">
    <property type="entry name" value="Dom34/Pelota N-terminal domain-like"/>
    <property type="match status" value="1"/>
</dbReference>
<dbReference type="EMBL" id="ML996688">
    <property type="protein sequence ID" value="KAF2404124.1"/>
    <property type="molecule type" value="Genomic_DNA"/>
</dbReference>
<comment type="cofactor">
    <cofactor evidence="1 6">
        <name>a divalent metal cation</name>
        <dbReference type="ChEBI" id="CHEBI:60240"/>
    </cofactor>
</comment>
<evidence type="ECO:0000256" key="5">
    <source>
        <dbReference type="ARBA" id="ARBA00022723"/>
    </source>
</evidence>
<dbReference type="InterPro" id="IPR004405">
    <property type="entry name" value="TF_pelota"/>
</dbReference>